<dbReference type="STRING" id="1805376.AUK05_00190"/>
<dbReference type="PANTHER" id="PTHR34475">
    <property type="match status" value="1"/>
</dbReference>
<proteinExistence type="predicted"/>
<dbReference type="Proteomes" id="UP000182344">
    <property type="component" value="Unassembled WGS sequence"/>
</dbReference>
<organism evidence="2 3">
    <name type="scientific">Candidatus Shapirobacteria bacterium CG2_30_35_20</name>
    <dbReference type="NCBI Taxonomy" id="1805376"/>
    <lineage>
        <taxon>Bacteria</taxon>
        <taxon>Candidatus Shapironibacteriota</taxon>
    </lineage>
</organism>
<comment type="caution">
    <text evidence="2">The sequence shown here is derived from an EMBL/GenBank/DDBJ whole genome shotgun (WGS) entry which is preliminary data.</text>
</comment>
<dbReference type="InterPro" id="IPR050400">
    <property type="entry name" value="Bact_Cytoskel_RodZ"/>
</dbReference>
<dbReference type="PANTHER" id="PTHR34475:SF1">
    <property type="entry name" value="CYTOSKELETON PROTEIN RODZ"/>
    <property type="match status" value="1"/>
</dbReference>
<keyword evidence="1" id="KW-0812">Transmembrane</keyword>
<dbReference type="Gene3D" id="2.60.40.10">
    <property type="entry name" value="Immunoglobulins"/>
    <property type="match status" value="1"/>
</dbReference>
<evidence type="ECO:0000313" key="3">
    <source>
        <dbReference type="Proteomes" id="UP000182344"/>
    </source>
</evidence>
<evidence type="ECO:0000256" key="1">
    <source>
        <dbReference type="SAM" id="Phobius"/>
    </source>
</evidence>
<dbReference type="Gene3D" id="1.10.260.40">
    <property type="entry name" value="lambda repressor-like DNA-binding domains"/>
    <property type="match status" value="1"/>
</dbReference>
<feature type="transmembrane region" description="Helical" evidence="1">
    <location>
        <begin position="96"/>
        <end position="115"/>
    </location>
</feature>
<name>A0A1J5HSV8_9BACT</name>
<keyword evidence="1" id="KW-0472">Membrane</keyword>
<dbReference type="CDD" id="cd00093">
    <property type="entry name" value="HTH_XRE"/>
    <property type="match status" value="1"/>
</dbReference>
<accession>A0A1J5HSV8</accession>
<reference evidence="2 3" key="1">
    <citation type="journal article" date="2016" name="Environ. Microbiol.">
        <title>Genomic resolution of a cold subsurface aquifer community provides metabolic insights for novel microbes adapted to high CO concentrations.</title>
        <authorList>
            <person name="Probst A.J."/>
            <person name="Castelle C.J."/>
            <person name="Singh A."/>
            <person name="Brown C.T."/>
            <person name="Anantharaman K."/>
            <person name="Sharon I."/>
            <person name="Hug L.A."/>
            <person name="Burstein D."/>
            <person name="Emerson J.B."/>
            <person name="Thomas B.C."/>
            <person name="Banfield J.F."/>
        </authorList>
    </citation>
    <scope>NUCLEOTIDE SEQUENCE [LARGE SCALE GENOMIC DNA]</scope>
    <source>
        <strain evidence="2">CG2_30_35_20</strain>
    </source>
</reference>
<dbReference type="GO" id="GO:0003677">
    <property type="term" value="F:DNA binding"/>
    <property type="evidence" value="ECO:0007669"/>
    <property type="project" value="InterPro"/>
</dbReference>
<sequence>MKRASFLLETARLDRELTQDEISKKTKIPLRYLQAFEKESQNNFPDEPYCSLMLQEYARYLGLNPNDIVSIFRRDYAKKVCDHNQKISFLSFTPQFTYTIIVALLIILFSAYLIFEYIKFNRPPVLKVDWPLYSKIVEIRGNTDSESTVKINENLVVVDQNGNFAKKIEISTSEAKIVVESTSPAGKTTVEEKILK</sequence>
<dbReference type="Pfam" id="PF13413">
    <property type="entry name" value="HTH_25"/>
    <property type="match status" value="1"/>
</dbReference>
<protein>
    <recommendedName>
        <fullName evidence="4">HTH cro/C1-type domain-containing protein</fullName>
    </recommendedName>
</protein>
<dbReference type="EMBL" id="MNZO01000003">
    <property type="protein sequence ID" value="OIP87908.1"/>
    <property type="molecule type" value="Genomic_DNA"/>
</dbReference>
<keyword evidence="1" id="KW-1133">Transmembrane helix</keyword>
<dbReference type="InterPro" id="IPR013783">
    <property type="entry name" value="Ig-like_fold"/>
</dbReference>
<evidence type="ECO:0000313" key="2">
    <source>
        <dbReference type="EMBL" id="OIP87908.1"/>
    </source>
</evidence>
<dbReference type="AlphaFoldDB" id="A0A1J5HSV8"/>
<evidence type="ECO:0008006" key="4">
    <source>
        <dbReference type="Google" id="ProtNLM"/>
    </source>
</evidence>
<dbReference type="InterPro" id="IPR001387">
    <property type="entry name" value="Cro/C1-type_HTH"/>
</dbReference>
<dbReference type="InterPro" id="IPR010982">
    <property type="entry name" value="Lambda_DNA-bd_dom_sf"/>
</dbReference>
<gene>
    <name evidence="2" type="ORF">AUK05_00190</name>
</gene>